<dbReference type="Proteomes" id="UP000700334">
    <property type="component" value="Unassembled WGS sequence"/>
</dbReference>
<proteinExistence type="predicted"/>
<protein>
    <submittedName>
        <fullName evidence="2">Endogenous retrovirus group K member 18 Env polyprotein</fullName>
    </submittedName>
</protein>
<evidence type="ECO:0000313" key="2">
    <source>
        <dbReference type="EMBL" id="KAG8518119.1"/>
    </source>
</evidence>
<reference evidence="2" key="1">
    <citation type="journal article" date="2021" name="Evol. Appl.">
        <title>The genome of the Pyrenean desman and the effects of bottlenecks and inbreeding on the genomic landscape of an endangered species.</title>
        <authorList>
            <person name="Escoda L."/>
            <person name="Castresana J."/>
        </authorList>
    </citation>
    <scope>NUCLEOTIDE SEQUENCE</scope>
    <source>
        <strain evidence="2">IBE-C5619</strain>
    </source>
</reference>
<dbReference type="EMBL" id="JAGFMF010011640">
    <property type="protein sequence ID" value="KAG8518119.1"/>
    <property type="molecule type" value="Genomic_DNA"/>
</dbReference>
<feature type="non-terminal residue" evidence="2">
    <location>
        <position position="318"/>
    </location>
</feature>
<gene>
    <name evidence="2" type="ORF">J0S82_017265</name>
</gene>
<evidence type="ECO:0000256" key="1">
    <source>
        <dbReference type="ARBA" id="ARBA00004328"/>
    </source>
</evidence>
<comment type="subcellular location">
    <subcellularLocation>
        <location evidence="1">Virion</location>
    </subcellularLocation>
</comment>
<name>A0A8J6AXW5_GALPY</name>
<comment type="caution">
    <text evidence="2">The sequence shown here is derived from an EMBL/GenBank/DDBJ whole genome shotgun (WGS) entry which is preliminary data.</text>
</comment>
<dbReference type="AlphaFoldDB" id="A0A8J6AXW5"/>
<keyword evidence="3" id="KW-1185">Reference proteome</keyword>
<organism evidence="2 3">
    <name type="scientific">Galemys pyrenaicus</name>
    <name type="common">Iberian desman</name>
    <name type="synonym">Pyrenean desman</name>
    <dbReference type="NCBI Taxonomy" id="202257"/>
    <lineage>
        <taxon>Eukaryota</taxon>
        <taxon>Metazoa</taxon>
        <taxon>Chordata</taxon>
        <taxon>Craniata</taxon>
        <taxon>Vertebrata</taxon>
        <taxon>Euteleostomi</taxon>
        <taxon>Mammalia</taxon>
        <taxon>Eutheria</taxon>
        <taxon>Laurasiatheria</taxon>
        <taxon>Eulipotyphla</taxon>
        <taxon>Talpidae</taxon>
        <taxon>Galemys</taxon>
    </lineage>
</organism>
<dbReference type="InterPro" id="IPR051255">
    <property type="entry name" value="Retroviral_env_glycoprotein"/>
</dbReference>
<sequence>AYLLELININNYIFVDWGPHGKFLVNCLDDVNATVCNYAVNPVWNCSQDGHTTTHQQDGLMAWHDGALPHRGLMCFFPKNTGGPEQWNLWKLPAATSGMTYWKENFFGTLCSMSNYHFESNSTVYVRACVRLPYVLAVGSIVINGSDSSLTGYECHLYTWLNRSVLFNHPSESILMLSARMHLWLPGNLTRPWEESPCVGVMYHLDRPYLLQFRLMIMFPDGTRTLNNYCSNKFIQRRNLKEGGELQQAVQCLEVMLHCDWNVTTYCVTPVKSNDTKYQWNSIKYHLNGPSGNMSLDMQALEKQILDHFSKRFACCFL</sequence>
<dbReference type="PANTHER" id="PTHR34313">
    <property type="entry name" value="ENDOGENOUS RETROVIRUS GROUP K MEMBER 113 ENV POLYPROTEIN-RELATED"/>
    <property type="match status" value="1"/>
</dbReference>
<accession>A0A8J6AXW5</accession>
<dbReference type="OrthoDB" id="9809412at2759"/>
<evidence type="ECO:0000313" key="3">
    <source>
        <dbReference type="Proteomes" id="UP000700334"/>
    </source>
</evidence>
<dbReference type="PANTHER" id="PTHR34313:SF2">
    <property type="entry name" value="ENDOGENOUS RETROVIRUS GROUP K MEMBER 21 ENV POLYPROTEIN-LIKE"/>
    <property type="match status" value="1"/>
</dbReference>